<protein>
    <submittedName>
        <fullName evidence="2">GNAT family N-acetyltransferase</fullName>
    </submittedName>
</protein>
<sequence>MTDGFTIQVMNRAQLDIAVDWAAAEGWNPGLQDAGLFHAADPQGFLVGLQGGEPVACISVVRYGHRYGFLGFYIVAPGWRGKGRGFAVWEAGLQHLRGRTVGLDGVLAQQDNYRKSGFKLAHRNIRYGGAADFGAPAAGLVDAREIAFDRLLEYDRRFFPAPRDGFVSGWLTAPGHRALAALADGELAGLGVIRPCRQGHKIGPLYAATSTQARALLAGLCASITGPVWLDVPETNAAAVTLAESLGMKPDFETARMYKGVAPQVEMARLYGITTFELG</sequence>
<accession>A0A516H3N8</accession>
<evidence type="ECO:0000313" key="3">
    <source>
        <dbReference type="Proteomes" id="UP000317496"/>
    </source>
</evidence>
<proteinExistence type="predicted"/>
<dbReference type="AlphaFoldDB" id="A0A516H3N8"/>
<dbReference type="EMBL" id="CP041636">
    <property type="protein sequence ID" value="QDO98355.1"/>
    <property type="molecule type" value="Genomic_DNA"/>
</dbReference>
<keyword evidence="3" id="KW-1185">Reference proteome</keyword>
<dbReference type="PROSITE" id="PS51186">
    <property type="entry name" value="GNAT"/>
    <property type="match status" value="2"/>
</dbReference>
<dbReference type="Gene3D" id="3.40.630.30">
    <property type="match status" value="1"/>
</dbReference>
<name>A0A516H3N8_9PROT</name>
<evidence type="ECO:0000259" key="1">
    <source>
        <dbReference type="PROSITE" id="PS51186"/>
    </source>
</evidence>
<dbReference type="InterPro" id="IPR052729">
    <property type="entry name" value="Acyl/Acetyltrans_Enzymes"/>
</dbReference>
<dbReference type="Gene3D" id="3.40.630.90">
    <property type="match status" value="1"/>
</dbReference>
<dbReference type="Pfam" id="PF18014">
    <property type="entry name" value="Acetyltransf_18"/>
    <property type="match status" value="1"/>
</dbReference>
<dbReference type="KEGG" id="fer:FNB15_14215"/>
<dbReference type="RefSeq" id="WP_144069336.1">
    <property type="nucleotide sequence ID" value="NZ_CP041636.1"/>
</dbReference>
<organism evidence="2 3">
    <name type="scientific">Ferrovibrio terrae</name>
    <dbReference type="NCBI Taxonomy" id="2594003"/>
    <lineage>
        <taxon>Bacteria</taxon>
        <taxon>Pseudomonadati</taxon>
        <taxon>Pseudomonadota</taxon>
        <taxon>Alphaproteobacteria</taxon>
        <taxon>Rhodospirillales</taxon>
        <taxon>Rhodospirillaceae</taxon>
        <taxon>Ferrovibrio</taxon>
    </lineage>
</organism>
<dbReference type="PANTHER" id="PTHR47237:SF1">
    <property type="entry name" value="SLL0310 PROTEIN"/>
    <property type="match status" value="1"/>
</dbReference>
<dbReference type="InterPro" id="IPR041496">
    <property type="entry name" value="YitH/HolE_GNAT"/>
</dbReference>
<dbReference type="InterPro" id="IPR000182">
    <property type="entry name" value="GNAT_dom"/>
</dbReference>
<gene>
    <name evidence="2" type="ORF">FNB15_14215</name>
</gene>
<dbReference type="PANTHER" id="PTHR47237">
    <property type="entry name" value="SLL0310 PROTEIN"/>
    <property type="match status" value="1"/>
</dbReference>
<keyword evidence="2" id="KW-0808">Transferase</keyword>
<dbReference type="InterPro" id="IPR016181">
    <property type="entry name" value="Acyl_CoA_acyltransferase"/>
</dbReference>
<dbReference type="Pfam" id="PF00583">
    <property type="entry name" value="Acetyltransf_1"/>
    <property type="match status" value="1"/>
</dbReference>
<evidence type="ECO:0000313" key="2">
    <source>
        <dbReference type="EMBL" id="QDO98355.1"/>
    </source>
</evidence>
<dbReference type="Proteomes" id="UP000317496">
    <property type="component" value="Chromosome"/>
</dbReference>
<dbReference type="OrthoDB" id="20916at2"/>
<reference evidence="2 3" key="1">
    <citation type="submission" date="2019-07" db="EMBL/GenBank/DDBJ databases">
        <title>Genome sequencing for Ferrovibrio sp. K5.</title>
        <authorList>
            <person name="Park S.-J."/>
        </authorList>
    </citation>
    <scope>NUCLEOTIDE SEQUENCE [LARGE SCALE GENOMIC DNA]</scope>
    <source>
        <strain evidence="2 3">K5</strain>
    </source>
</reference>
<dbReference type="GO" id="GO:0016747">
    <property type="term" value="F:acyltransferase activity, transferring groups other than amino-acyl groups"/>
    <property type="evidence" value="ECO:0007669"/>
    <property type="project" value="InterPro"/>
</dbReference>
<dbReference type="CDD" id="cd04301">
    <property type="entry name" value="NAT_SF"/>
    <property type="match status" value="1"/>
</dbReference>
<dbReference type="SUPFAM" id="SSF55729">
    <property type="entry name" value="Acyl-CoA N-acyltransferases (Nat)"/>
    <property type="match status" value="1"/>
</dbReference>
<feature type="domain" description="N-acetyltransferase" evidence="1">
    <location>
        <begin position="5"/>
        <end position="138"/>
    </location>
</feature>
<feature type="domain" description="N-acetyltransferase" evidence="1">
    <location>
        <begin position="138"/>
        <end position="272"/>
    </location>
</feature>